<reference evidence="1 2" key="1">
    <citation type="submission" date="2024-08" db="EMBL/GenBank/DDBJ databases">
        <authorList>
            <person name="Lu H."/>
        </authorList>
    </citation>
    <scope>NUCLEOTIDE SEQUENCE [LARGE SCALE GENOMIC DNA]</scope>
    <source>
        <strain evidence="1 2">BYS180W</strain>
    </source>
</reference>
<dbReference type="Proteomes" id="UP001606099">
    <property type="component" value="Unassembled WGS sequence"/>
</dbReference>
<evidence type="ECO:0000313" key="2">
    <source>
        <dbReference type="Proteomes" id="UP001606099"/>
    </source>
</evidence>
<keyword evidence="2" id="KW-1185">Reference proteome</keyword>
<accession>A0ABW7FSI5</accession>
<protein>
    <submittedName>
        <fullName evidence="1">Uncharacterized protein</fullName>
    </submittedName>
</protein>
<organism evidence="1 2">
    <name type="scientific">Roseateles rivi</name>
    <dbReference type="NCBI Taxonomy" id="3299028"/>
    <lineage>
        <taxon>Bacteria</taxon>
        <taxon>Pseudomonadati</taxon>
        <taxon>Pseudomonadota</taxon>
        <taxon>Betaproteobacteria</taxon>
        <taxon>Burkholderiales</taxon>
        <taxon>Sphaerotilaceae</taxon>
        <taxon>Roseateles</taxon>
    </lineage>
</organism>
<name>A0ABW7FSI5_9BURK</name>
<dbReference type="RefSeq" id="WP_394458664.1">
    <property type="nucleotide sequence ID" value="NZ_JBIGHZ010000001.1"/>
</dbReference>
<proteinExistence type="predicted"/>
<evidence type="ECO:0000313" key="1">
    <source>
        <dbReference type="EMBL" id="MFG6447294.1"/>
    </source>
</evidence>
<comment type="caution">
    <text evidence="1">The sequence shown here is derived from an EMBL/GenBank/DDBJ whole genome shotgun (WGS) entry which is preliminary data.</text>
</comment>
<gene>
    <name evidence="1" type="ORF">ACG0Z6_03445</name>
</gene>
<dbReference type="EMBL" id="JBIGHZ010000001">
    <property type="protein sequence ID" value="MFG6447294.1"/>
    <property type="molecule type" value="Genomic_DNA"/>
</dbReference>
<sequence>MQNISWKQASVAVLWAMGLAFVSVGRPLEAAPLGATPAPAPVPSLETLFRAESYRGQNAKDMAFSKSGRYLGALQKTENKAR</sequence>